<dbReference type="EMBL" id="BBNT01000001">
    <property type="protein sequence ID" value="GAL73835.1"/>
    <property type="molecule type" value="Genomic_DNA"/>
</dbReference>
<accession>A0A090W9Y8</accession>
<name>A0A090W9Y8_NONUL</name>
<dbReference type="InterPro" id="IPR016047">
    <property type="entry name" value="M23ase_b-sheet_dom"/>
</dbReference>
<dbReference type="Pfam" id="PF01551">
    <property type="entry name" value="Peptidase_M23"/>
    <property type="match status" value="1"/>
</dbReference>
<dbReference type="GO" id="GO:0004222">
    <property type="term" value="F:metalloendopeptidase activity"/>
    <property type="evidence" value="ECO:0007669"/>
    <property type="project" value="TreeGrafter"/>
</dbReference>
<proteinExistence type="predicted"/>
<dbReference type="InterPro" id="IPR011055">
    <property type="entry name" value="Dup_hybrid_motif"/>
</dbReference>
<dbReference type="CDD" id="cd12797">
    <property type="entry name" value="M23_peptidase"/>
    <property type="match status" value="1"/>
</dbReference>
<dbReference type="AlphaFoldDB" id="A0A090W9Y8"/>
<dbReference type="InterPro" id="IPR050570">
    <property type="entry name" value="Cell_wall_metabolism_enzyme"/>
</dbReference>
<sequence>MSIKRHLIDPSVGSKGYFPPINLSVENSFWDKNDVSDIAVFEKYLAEKRDEHQSYVAHGGYLEQRALYRKNIRFQSGITRDVHMGIDLWAPAGTSVHAVMDGVIHSFKHNDDAGNYGPTIILEHDWNGQKIYSLYGHLSISDMADWEVGVRFRESEKIATLGTPHENGGYSPHLHFQVMTDMRDYRGDFPGVAAQEELASYENMILDPNPFIFN</sequence>
<dbReference type="PANTHER" id="PTHR21666">
    <property type="entry name" value="PEPTIDASE-RELATED"/>
    <property type="match status" value="1"/>
</dbReference>
<reference evidence="2 3" key="1">
    <citation type="journal article" date="2014" name="Genome Announc.">
        <title>Draft Genome Sequences of Marine Flavobacterium Nonlabens Strains NR17, NR24, NR27, NR32, NR33, and Ara13.</title>
        <authorList>
            <person name="Nakanishi M."/>
            <person name="Meirelles P."/>
            <person name="Suzuki R."/>
            <person name="Takatani N."/>
            <person name="Mino S."/>
            <person name="Suda W."/>
            <person name="Oshima K."/>
            <person name="Hattori M."/>
            <person name="Ohkuma M."/>
            <person name="Hosokawa M."/>
            <person name="Miyashita K."/>
            <person name="Thompson F.L."/>
            <person name="Niwa A."/>
            <person name="Sawabe T."/>
            <person name="Sawabe T."/>
        </authorList>
    </citation>
    <scope>NUCLEOTIDE SEQUENCE [LARGE SCALE GENOMIC DNA]</scope>
    <source>
        <strain evidence="3">JCM19275</strain>
    </source>
</reference>
<protein>
    <submittedName>
        <fullName evidence="2">M23/M37 peptidase/aminotransferase class III</fullName>
    </submittedName>
</protein>
<organism evidence="2 3">
    <name type="scientific">Nonlabens ulvanivorans</name>
    <name type="common">Persicivirga ulvanivorans</name>
    <dbReference type="NCBI Taxonomy" id="906888"/>
    <lineage>
        <taxon>Bacteria</taxon>
        <taxon>Pseudomonadati</taxon>
        <taxon>Bacteroidota</taxon>
        <taxon>Flavobacteriia</taxon>
        <taxon>Flavobacteriales</taxon>
        <taxon>Flavobacteriaceae</taxon>
        <taxon>Nonlabens</taxon>
    </lineage>
</organism>
<dbReference type="Proteomes" id="UP000029647">
    <property type="component" value="Unassembled WGS sequence"/>
</dbReference>
<feature type="domain" description="M23ase beta-sheet core" evidence="1">
    <location>
        <begin position="82"/>
        <end position="181"/>
    </location>
</feature>
<dbReference type="GO" id="GO:0008483">
    <property type="term" value="F:transaminase activity"/>
    <property type="evidence" value="ECO:0007669"/>
    <property type="project" value="UniProtKB-KW"/>
</dbReference>
<keyword evidence="2" id="KW-0808">Transferase</keyword>
<dbReference type="PANTHER" id="PTHR21666:SF270">
    <property type="entry name" value="MUREIN HYDROLASE ACTIVATOR ENVC"/>
    <property type="match status" value="1"/>
</dbReference>
<dbReference type="SUPFAM" id="SSF51261">
    <property type="entry name" value="Duplicated hybrid motif"/>
    <property type="match status" value="1"/>
</dbReference>
<evidence type="ECO:0000313" key="3">
    <source>
        <dbReference type="Proteomes" id="UP000029647"/>
    </source>
</evidence>
<keyword evidence="2" id="KW-0032">Aminotransferase</keyword>
<evidence type="ECO:0000313" key="2">
    <source>
        <dbReference type="EMBL" id="GAL73835.1"/>
    </source>
</evidence>
<dbReference type="Gene3D" id="2.70.70.10">
    <property type="entry name" value="Glucose Permease (Domain IIA)"/>
    <property type="match status" value="1"/>
</dbReference>
<evidence type="ECO:0000259" key="1">
    <source>
        <dbReference type="Pfam" id="PF01551"/>
    </source>
</evidence>
<comment type="caution">
    <text evidence="2">The sequence shown here is derived from an EMBL/GenBank/DDBJ whole genome shotgun (WGS) entry which is preliminary data.</text>
</comment>
<gene>
    <name evidence="2" type="ORF">JCM19275_2682</name>
</gene>